<proteinExistence type="inferred from homology"/>
<comment type="catalytic activity">
    <reaction evidence="6 7">
        <text>L-glutamate 5-semialdehyde + NAD(+) + H2O = L-glutamate + NADH + 2 H(+)</text>
        <dbReference type="Rhea" id="RHEA:30235"/>
        <dbReference type="ChEBI" id="CHEBI:15377"/>
        <dbReference type="ChEBI" id="CHEBI:15378"/>
        <dbReference type="ChEBI" id="CHEBI:29985"/>
        <dbReference type="ChEBI" id="CHEBI:57540"/>
        <dbReference type="ChEBI" id="CHEBI:57945"/>
        <dbReference type="ChEBI" id="CHEBI:58066"/>
        <dbReference type="EC" id="1.2.1.88"/>
    </reaction>
</comment>
<dbReference type="AlphaFoldDB" id="A0AAV2TPJ8"/>
<dbReference type="InterPro" id="IPR016160">
    <property type="entry name" value="Ald_DH_CS_CYS"/>
</dbReference>
<evidence type="ECO:0000313" key="10">
    <source>
        <dbReference type="EMBL" id="CAL5139265.1"/>
    </source>
</evidence>
<evidence type="ECO:0000256" key="4">
    <source>
        <dbReference type="ARBA" id="ARBA00023027"/>
    </source>
</evidence>
<dbReference type="SUPFAM" id="SSF53720">
    <property type="entry name" value="ALDH-like"/>
    <property type="match status" value="1"/>
</dbReference>
<evidence type="ECO:0000259" key="9">
    <source>
        <dbReference type="Pfam" id="PF00171"/>
    </source>
</evidence>
<comment type="similarity">
    <text evidence="2 7">Belongs to the aldehyde dehydrogenase family.</text>
</comment>
<dbReference type="Proteomes" id="UP001497525">
    <property type="component" value="Unassembled WGS sequence"/>
</dbReference>
<keyword evidence="4 7" id="KW-0520">NAD</keyword>
<evidence type="ECO:0000256" key="8">
    <source>
        <dbReference type="RuleBase" id="RU366030"/>
    </source>
</evidence>
<dbReference type="InterPro" id="IPR016162">
    <property type="entry name" value="Ald_DH_N"/>
</dbReference>
<dbReference type="PANTHER" id="PTHR42862:SF1">
    <property type="entry name" value="DELTA-1-PYRROLINE-5-CARBOXYLATE DEHYDROGENASE 2, ISOFORM A-RELATED"/>
    <property type="match status" value="1"/>
</dbReference>
<dbReference type="NCBIfam" id="TIGR01236">
    <property type="entry name" value="D1pyr5carbox1"/>
    <property type="match status" value="1"/>
</dbReference>
<comment type="pathway">
    <text evidence="1 7">Amino-acid degradation; L-proline degradation into L-glutamate; L-glutamate from L-proline: step 2/2.</text>
</comment>
<evidence type="ECO:0000256" key="6">
    <source>
        <dbReference type="ARBA" id="ARBA00048142"/>
    </source>
</evidence>
<evidence type="ECO:0000256" key="5">
    <source>
        <dbReference type="ARBA" id="ARBA00023062"/>
    </source>
</evidence>
<protein>
    <recommendedName>
        <fullName evidence="7 8">Multifunctional fusion protein</fullName>
    </recommendedName>
    <domain>
        <recommendedName>
            <fullName evidence="8">Delta-1-pyrroline-5-carboxylate dehydrogenase</fullName>
            <shortName evidence="8">P5C dehydrogenase</shortName>
        </recommendedName>
        <alternativeName>
            <fullName evidence="7">L-glutamate gamma-semialdehyde dehydrogenase</fullName>
        </alternativeName>
    </domain>
    <domain>
        <recommendedName>
            <fullName evidence="7">L-glutamate gamma-semialdehyde dehydrogenase</fullName>
            <ecNumber evidence="7">1.2.1.88</ecNumber>
        </recommendedName>
    </domain>
</protein>
<dbReference type="PANTHER" id="PTHR42862">
    <property type="entry name" value="DELTA-1-PYRROLINE-5-CARBOXYLATE DEHYDROGENASE 1, ISOFORM A-RELATED"/>
    <property type="match status" value="1"/>
</dbReference>
<comment type="caution">
    <text evidence="10">The sequence shown here is derived from an EMBL/GenBank/DDBJ whole genome shotgun (WGS) entry which is preliminary data.</text>
</comment>
<dbReference type="GO" id="GO:0003842">
    <property type="term" value="F:L-glutamate gamma-semialdehyde dehydrogenase activity"/>
    <property type="evidence" value="ECO:0007669"/>
    <property type="project" value="UniProtKB-UniRule"/>
</dbReference>
<sequence length="561" mass="61970">MMEVRAVLPVLRVCSVGLLRVPAVSFSYKATNEPVRAYERGGADRQKLDNAVQSMLSKSPFEVPLCIGSEELTSSSPQKQVLPFDHGTTLAKYYYASENQLEKAIDRALEAREKWSRTSFEERARIFLKAAVLISQDHRYDLLAATMLGQAKTIFQAEIDAAVELTDFLRFNVQFASEALKYKPISTPDARNEMIYRPLEGFWASIPPFNFTAIAGNLASAPVLMGNVVLWKPSDTAVYSNYLVFKAFQEAGVPPGVINFVPADGPTFGHVISKHPSLAGVNFTGSTNTFKTILKEIARNLDRFRSYPRAIGECGGKNYHFIHPSADIQAAALATIRSAFEYSGQKCSACSRLYVPASLWPKFKDLLLDHHRQLKIGSPLDVDTFTSAVIDKTAFNKISGYLRYAESCPDVEVVAGGATDDSRGYFIQPAILLTRNPNDKLMKDDIFGPVVTTYVYKDDQLDEVMHLIDSTTDYALTGSIFAKDEKFMARAVDRLIDTTGNLYLNAQSTGSVVGQQPFGGARLSGTNDKAGGPQYALRFTSPLAIKTQQLPIASWKQQHML</sequence>
<dbReference type="GO" id="GO:0010133">
    <property type="term" value="P:L-proline catabolic process to L-glutamate"/>
    <property type="evidence" value="ECO:0007669"/>
    <property type="project" value="UniProtKB-UniRule"/>
</dbReference>
<dbReference type="InterPro" id="IPR015590">
    <property type="entry name" value="Aldehyde_DH_dom"/>
</dbReference>
<dbReference type="EC" id="1.2.1.88" evidence="7"/>
<feature type="domain" description="Aldehyde dehydrogenase" evidence="9">
    <location>
        <begin position="79"/>
        <end position="540"/>
    </location>
</feature>
<evidence type="ECO:0000313" key="11">
    <source>
        <dbReference type="Proteomes" id="UP001497525"/>
    </source>
</evidence>
<keyword evidence="5 7" id="KW-0642">Proline metabolism</keyword>
<dbReference type="FunFam" id="3.40.605.10:FF:000006">
    <property type="entry name" value="1-pyrroline-5-carboxylate dehydrogenase"/>
    <property type="match status" value="1"/>
</dbReference>
<dbReference type="InterPro" id="IPR050485">
    <property type="entry name" value="Proline_metab_enzyme"/>
</dbReference>
<organism evidence="10 11">
    <name type="scientific">Calicophoron daubneyi</name>
    <name type="common">Rumen fluke</name>
    <name type="synonym">Paramphistomum daubneyi</name>
    <dbReference type="NCBI Taxonomy" id="300641"/>
    <lineage>
        <taxon>Eukaryota</taxon>
        <taxon>Metazoa</taxon>
        <taxon>Spiralia</taxon>
        <taxon>Lophotrochozoa</taxon>
        <taxon>Platyhelminthes</taxon>
        <taxon>Trematoda</taxon>
        <taxon>Digenea</taxon>
        <taxon>Plagiorchiida</taxon>
        <taxon>Pronocephalata</taxon>
        <taxon>Paramphistomoidea</taxon>
        <taxon>Paramphistomidae</taxon>
        <taxon>Calicophoron</taxon>
    </lineage>
</organism>
<name>A0AAV2TPJ8_CALDB</name>
<keyword evidence="3 7" id="KW-0560">Oxidoreductase</keyword>
<dbReference type="EMBL" id="CAXLJL010000600">
    <property type="protein sequence ID" value="CAL5139265.1"/>
    <property type="molecule type" value="Genomic_DNA"/>
</dbReference>
<dbReference type="InterPro" id="IPR016161">
    <property type="entry name" value="Ald_DH/histidinol_DH"/>
</dbReference>
<evidence type="ECO:0000256" key="7">
    <source>
        <dbReference type="RuleBase" id="RU366016"/>
    </source>
</evidence>
<evidence type="ECO:0000256" key="2">
    <source>
        <dbReference type="ARBA" id="ARBA00009986"/>
    </source>
</evidence>
<evidence type="ECO:0000256" key="1">
    <source>
        <dbReference type="ARBA" id="ARBA00004786"/>
    </source>
</evidence>
<dbReference type="GO" id="GO:0005759">
    <property type="term" value="C:mitochondrial matrix"/>
    <property type="evidence" value="ECO:0007669"/>
    <property type="project" value="TreeGrafter"/>
</dbReference>
<dbReference type="InterPro" id="IPR016163">
    <property type="entry name" value="Ald_DH_C"/>
</dbReference>
<dbReference type="FunFam" id="3.40.309.10:FF:000005">
    <property type="entry name" value="1-pyrroline-5-carboxylate dehydrogenase 1"/>
    <property type="match status" value="1"/>
</dbReference>
<reference evidence="10" key="1">
    <citation type="submission" date="2024-06" db="EMBL/GenBank/DDBJ databases">
        <authorList>
            <person name="Liu X."/>
            <person name="Lenzi L."/>
            <person name="Haldenby T S."/>
            <person name="Uol C."/>
        </authorList>
    </citation>
    <scope>NUCLEOTIDE SEQUENCE</scope>
</reference>
<dbReference type="InterPro" id="IPR005931">
    <property type="entry name" value="P5CDH/ALDH4A1"/>
</dbReference>
<dbReference type="Gene3D" id="3.40.605.10">
    <property type="entry name" value="Aldehyde Dehydrogenase, Chain A, domain 1"/>
    <property type="match status" value="1"/>
</dbReference>
<dbReference type="Pfam" id="PF00171">
    <property type="entry name" value="Aldedh"/>
    <property type="match status" value="1"/>
</dbReference>
<evidence type="ECO:0000256" key="3">
    <source>
        <dbReference type="ARBA" id="ARBA00023002"/>
    </source>
</evidence>
<gene>
    <name evidence="10" type="ORF">CDAUBV1_LOCUS14296</name>
</gene>
<accession>A0AAV2TPJ8</accession>
<dbReference type="Gene3D" id="3.40.309.10">
    <property type="entry name" value="Aldehyde Dehydrogenase, Chain A, domain 2"/>
    <property type="match status" value="1"/>
</dbReference>
<dbReference type="PROSITE" id="PS00070">
    <property type="entry name" value="ALDEHYDE_DEHYDR_CYS"/>
    <property type="match status" value="1"/>
</dbReference>